<proteinExistence type="predicted"/>
<dbReference type="GO" id="GO:0000731">
    <property type="term" value="P:DNA synthesis involved in DNA repair"/>
    <property type="evidence" value="ECO:0007669"/>
    <property type="project" value="TreeGrafter"/>
</dbReference>
<evidence type="ECO:0000313" key="3">
    <source>
        <dbReference type="Proteomes" id="UP001138989"/>
    </source>
</evidence>
<comment type="caution">
    <text evidence="2">The sequence shown here is derived from an EMBL/GenBank/DDBJ whole genome shotgun (WGS) entry which is preliminary data.</text>
</comment>
<keyword evidence="3" id="KW-1185">Reference proteome</keyword>
<evidence type="ECO:0000259" key="1">
    <source>
        <dbReference type="SMART" id="SM00382"/>
    </source>
</evidence>
<name>A0A9X1N5Q7_9GAMM</name>
<protein>
    <submittedName>
        <fullName evidence="2">AAA family ATPase</fullName>
    </submittedName>
</protein>
<feature type="domain" description="AAA+ ATPase" evidence="1">
    <location>
        <begin position="106"/>
        <end position="731"/>
    </location>
</feature>
<dbReference type="RefSeq" id="WP_102832763.1">
    <property type="nucleotide sequence ID" value="NZ_CP115039.1"/>
</dbReference>
<dbReference type="Pfam" id="PF02463">
    <property type="entry name" value="SMC_N"/>
    <property type="match status" value="1"/>
</dbReference>
<dbReference type="Proteomes" id="UP001138989">
    <property type="component" value="Unassembled WGS sequence"/>
</dbReference>
<dbReference type="SUPFAM" id="SSF52540">
    <property type="entry name" value="P-loop containing nucleoside triphosphate hydrolases"/>
    <property type="match status" value="1"/>
</dbReference>
<dbReference type="PANTHER" id="PTHR32182">
    <property type="entry name" value="DNA REPLICATION AND REPAIR PROTEIN RECF"/>
    <property type="match status" value="1"/>
</dbReference>
<dbReference type="GO" id="GO:0006302">
    <property type="term" value="P:double-strand break repair"/>
    <property type="evidence" value="ECO:0007669"/>
    <property type="project" value="TreeGrafter"/>
</dbReference>
<accession>A0A9X1N5Q7</accession>
<dbReference type="EMBL" id="JAINWF010000009">
    <property type="protein sequence ID" value="MCD1609411.1"/>
    <property type="molecule type" value="Genomic_DNA"/>
</dbReference>
<dbReference type="SMART" id="SM00382">
    <property type="entry name" value="AAA"/>
    <property type="match status" value="1"/>
</dbReference>
<dbReference type="InterPro" id="IPR003593">
    <property type="entry name" value="AAA+_ATPase"/>
</dbReference>
<organism evidence="2 3">
    <name type="scientific">Stutzerimonas kunmingensis</name>
    <dbReference type="NCBI Taxonomy" id="1211807"/>
    <lineage>
        <taxon>Bacteria</taxon>
        <taxon>Pseudomonadati</taxon>
        <taxon>Pseudomonadota</taxon>
        <taxon>Gammaproteobacteria</taxon>
        <taxon>Pseudomonadales</taxon>
        <taxon>Pseudomonadaceae</taxon>
        <taxon>Stutzerimonas</taxon>
    </lineage>
</organism>
<dbReference type="Gene3D" id="3.40.50.300">
    <property type="entry name" value="P-loop containing nucleotide triphosphate hydrolases"/>
    <property type="match status" value="2"/>
</dbReference>
<evidence type="ECO:0000313" key="2">
    <source>
        <dbReference type="EMBL" id="MCD1609411.1"/>
    </source>
</evidence>
<gene>
    <name evidence="2" type="ORF">K7H17_16245</name>
</gene>
<sequence length="886" mass="98852">MASAKQDFERFIAWLHQPENEIPSSVRRLANLMFANFDDLAQTTRHRSMRSVYLTGLAREELAQTSDEAPVAQVAVANGAWPWKRLRNLTIGPFRGFRTPEPFDLQKRIILLYGPNGSGKTSFCEGLEYALLGSVEDAENKRIAPRVYLANLHEGRFTPPVLTATDHQNRDVDVAANEETYRFCFVEKNRIDAFSRIAARPAGQRSELIAALFGMDQFSDFVGHFNEAIGGQLVLEPEKKLLLNARREALANDQATVDGDEQVLEALDNEEADLAASHSAEMTYTGLKQLIGSEEVPGRLQELEGILNALPLAVIGLTRAGLLQAFEAAQERHEQVGRIETALAERSAQVSFRALYTSVLALQDMEGDHCPACDTPLTGPIHVVANPYEKAQVGLAQLRDLAELQENLATSQAEFGTASRALRQQMSVMNRFVTAHLEEETAVGRYLAQLPAEPAGVWWAALQSEQQESEAVSLEQLLGVADRVATQDAAAVLAQQERQRNIEERDGLNELRLKVQAQDLKRQQHVANVAAAKDRISAFDEANAELIEQVVQEKLDIERDVPINAAYDRFLTEIRKYREQMPGGLMAGLNETAMSLYNEFNRNDLDADKLAELYLPLTGEDKIDIVFRGRPGVRVDALHVLSEGHIRCLGLAILLAKAKRIESPLVVFDDAINAIDHDHRGGIREAIFENENFLDMQLIVTCHSNEFIKDIQQHLPQRQRDQCSVILLRHHTGDYQPRITRKVPAGNYITQARAAKDLLNDREALAASRQALEMLTEKTWGWMASHDLGFLSLQLAGVGKEPALRNVCDAILKKLKDAAAFNHASKAPLIAAYGKIVGIPEENLVWTYLNKGTHEEANRDDFDTEKVEDVVQTLETLDMIELRRGR</sequence>
<dbReference type="InterPro" id="IPR003395">
    <property type="entry name" value="RecF/RecN/SMC_N"/>
</dbReference>
<reference evidence="2" key="1">
    <citation type="submission" date="2021-08" db="EMBL/GenBank/DDBJ databases">
        <title>Isolation and characterization of neutrophilic mixotrophic iron-oxidizing bacteria from deep-sea hydrothermal vents.</title>
        <authorList>
            <person name="He Y."/>
        </authorList>
    </citation>
    <scope>NUCLEOTIDE SEQUENCE</scope>
    <source>
        <strain evidence="2">IOP_13</strain>
    </source>
</reference>
<dbReference type="PANTHER" id="PTHR32182:SF0">
    <property type="entry name" value="DNA REPLICATION AND REPAIR PROTEIN RECF"/>
    <property type="match status" value="1"/>
</dbReference>
<dbReference type="AlphaFoldDB" id="A0A9X1N5Q7"/>
<dbReference type="InterPro" id="IPR027417">
    <property type="entry name" value="P-loop_NTPase"/>
</dbReference>